<keyword evidence="2 6" id="KW-0812">Transmembrane</keyword>
<feature type="region of interest" description="Disordered" evidence="5">
    <location>
        <begin position="186"/>
        <end position="296"/>
    </location>
</feature>
<comment type="subcellular location">
    <subcellularLocation>
        <location evidence="1">Membrane</location>
        <topology evidence="1">Multi-pass membrane protein</topology>
    </subcellularLocation>
</comment>
<feature type="transmembrane region" description="Helical" evidence="6">
    <location>
        <begin position="86"/>
        <end position="108"/>
    </location>
</feature>
<feature type="compositionally biased region" description="Low complexity" evidence="5">
    <location>
        <begin position="234"/>
        <end position="262"/>
    </location>
</feature>
<evidence type="ECO:0000256" key="4">
    <source>
        <dbReference type="ARBA" id="ARBA00023136"/>
    </source>
</evidence>
<feature type="transmembrane region" description="Helical" evidence="6">
    <location>
        <begin position="30"/>
        <end position="51"/>
    </location>
</feature>
<keyword evidence="4 6" id="KW-0472">Membrane</keyword>
<evidence type="ECO:0000256" key="6">
    <source>
        <dbReference type="SAM" id="Phobius"/>
    </source>
</evidence>
<reference evidence="8 9" key="1">
    <citation type="journal article" date="2024" name="J. Plant Pathol.">
        <title>Sequence and assembly of the genome of Seiridium unicorne, isolate CBS 538.82, causal agent of cypress canker disease.</title>
        <authorList>
            <person name="Scali E."/>
            <person name="Rocca G.D."/>
            <person name="Danti R."/>
            <person name="Garbelotto M."/>
            <person name="Barberini S."/>
            <person name="Baroncelli R."/>
            <person name="Emiliani G."/>
        </authorList>
    </citation>
    <scope>NUCLEOTIDE SEQUENCE [LARGE SCALE GENOMIC DNA]</scope>
    <source>
        <strain evidence="8 9">BM-138-508</strain>
    </source>
</reference>
<dbReference type="PANTHER" id="PTHR37451:SF4">
    <property type="entry name" value="MARVEL DOMAIN-CONTAINING PROTEIN"/>
    <property type="match status" value="1"/>
</dbReference>
<accession>A0ABR2UP83</accession>
<feature type="domain" description="MARVEL" evidence="7">
    <location>
        <begin position="26"/>
        <end position="161"/>
    </location>
</feature>
<dbReference type="Proteomes" id="UP001408356">
    <property type="component" value="Unassembled WGS sequence"/>
</dbReference>
<gene>
    <name evidence="8" type="ORF">SUNI508_01867</name>
</gene>
<comment type="caution">
    <text evidence="8">The sequence shown here is derived from an EMBL/GenBank/DDBJ whole genome shotgun (WGS) entry which is preliminary data.</text>
</comment>
<evidence type="ECO:0000313" key="9">
    <source>
        <dbReference type="Proteomes" id="UP001408356"/>
    </source>
</evidence>
<keyword evidence="9" id="KW-1185">Reference proteome</keyword>
<dbReference type="InterPro" id="IPR008253">
    <property type="entry name" value="Marvel"/>
</dbReference>
<evidence type="ECO:0000256" key="1">
    <source>
        <dbReference type="ARBA" id="ARBA00004141"/>
    </source>
</evidence>
<dbReference type="PANTHER" id="PTHR37451">
    <property type="entry name" value="MARVEL DOMAIN"/>
    <property type="match status" value="1"/>
</dbReference>
<feature type="transmembrane region" description="Helical" evidence="6">
    <location>
        <begin position="137"/>
        <end position="162"/>
    </location>
</feature>
<feature type="transmembrane region" description="Helical" evidence="6">
    <location>
        <begin position="57"/>
        <end position="74"/>
    </location>
</feature>
<evidence type="ECO:0000259" key="7">
    <source>
        <dbReference type="Pfam" id="PF01284"/>
    </source>
</evidence>
<evidence type="ECO:0000256" key="5">
    <source>
        <dbReference type="SAM" id="MobiDB-lite"/>
    </source>
</evidence>
<evidence type="ECO:0000313" key="8">
    <source>
        <dbReference type="EMBL" id="KAK9416450.1"/>
    </source>
</evidence>
<feature type="compositionally biased region" description="Polar residues" evidence="5">
    <location>
        <begin position="263"/>
        <end position="279"/>
    </location>
</feature>
<keyword evidence="3 6" id="KW-1133">Transmembrane helix</keyword>
<feature type="compositionally biased region" description="Low complexity" evidence="5">
    <location>
        <begin position="195"/>
        <end position="224"/>
    </location>
</feature>
<name>A0ABR2UP83_9PEZI</name>
<dbReference type="EMBL" id="JARVKF010000407">
    <property type="protein sequence ID" value="KAK9416450.1"/>
    <property type="molecule type" value="Genomic_DNA"/>
</dbReference>
<protein>
    <recommendedName>
        <fullName evidence="7">MARVEL domain-containing protein</fullName>
    </recommendedName>
</protein>
<proteinExistence type="predicted"/>
<feature type="compositionally biased region" description="Polar residues" evidence="5">
    <location>
        <begin position="287"/>
        <end position="296"/>
    </location>
</feature>
<evidence type="ECO:0000256" key="3">
    <source>
        <dbReference type="ARBA" id="ARBA00022989"/>
    </source>
</evidence>
<evidence type="ECO:0000256" key="2">
    <source>
        <dbReference type="ARBA" id="ARBA00022692"/>
    </source>
</evidence>
<organism evidence="8 9">
    <name type="scientific">Seiridium unicorne</name>
    <dbReference type="NCBI Taxonomy" id="138068"/>
    <lineage>
        <taxon>Eukaryota</taxon>
        <taxon>Fungi</taxon>
        <taxon>Dikarya</taxon>
        <taxon>Ascomycota</taxon>
        <taxon>Pezizomycotina</taxon>
        <taxon>Sordariomycetes</taxon>
        <taxon>Xylariomycetidae</taxon>
        <taxon>Amphisphaeriales</taxon>
        <taxon>Sporocadaceae</taxon>
        <taxon>Seiridium</taxon>
    </lineage>
</organism>
<dbReference type="Pfam" id="PF01284">
    <property type="entry name" value="MARVEL"/>
    <property type="match status" value="1"/>
</dbReference>
<sequence length="296" mass="31960">MEASNKYSNQRSPGREHFPLYPKGFIGIRILQLVLAVVVLGLSAFGVAVLVFSGDCLMLFTAIATIISCIYYIVAEFGAPKLFNYWAVLSLDIFLVIFWLISFALLAAQVAPFMNGYTTCDYYYGCYTTSLSGSDKIYAACLAAAAGLGGLEFVVFIVSLAIHSAMLHRHRKAGLHCAPVASSNGQVATAGGEKVGTQPQTQPQVQQHQQQNLPPQGHPQQPQPSYTGQPTPPAQQVYGAPQQQYYPQQIPQQAPSPLSAQPTGLSVQQQPVQHQTAHSAQGPYETHGQSVQHSGQ</sequence>